<reference evidence="2" key="1">
    <citation type="submission" date="2021-01" db="EMBL/GenBank/DDBJ databases">
        <authorList>
            <person name="Corre E."/>
            <person name="Pelletier E."/>
            <person name="Niang G."/>
            <person name="Scheremetjew M."/>
            <person name="Finn R."/>
            <person name="Kale V."/>
            <person name="Holt S."/>
            <person name="Cochrane G."/>
            <person name="Meng A."/>
            <person name="Brown T."/>
            <person name="Cohen L."/>
        </authorList>
    </citation>
    <scope>NUCLEOTIDE SEQUENCE</scope>
    <source>
        <strain evidence="2">CCMP3346</strain>
    </source>
</reference>
<keyword evidence="1" id="KW-0812">Transmembrane</keyword>
<name>A0A7S1P9M1_9ALVE</name>
<gene>
    <name evidence="2" type="ORF">VBRA1451_LOCUS22707</name>
</gene>
<feature type="transmembrane region" description="Helical" evidence="1">
    <location>
        <begin position="49"/>
        <end position="71"/>
    </location>
</feature>
<sequence>MTAGFLYCTTRAAMSLPEDEKKAKHVCPCLKTDDDNTLMLALEIAVEGFFLWCQQTLFWVLIITVGIYLLIWWHTESQEEQANQAYQKLTLTPTILLGVADVLLNYREALQNITVAAYNNGTNGTMTVHNITMGLLNLTVVVQGVVSDIKNYTE</sequence>
<keyword evidence="1" id="KW-1133">Transmembrane helix</keyword>
<keyword evidence="1" id="KW-0472">Membrane</keyword>
<protein>
    <submittedName>
        <fullName evidence="2">Uncharacterized protein</fullName>
    </submittedName>
</protein>
<evidence type="ECO:0000313" key="2">
    <source>
        <dbReference type="EMBL" id="CAD9067634.1"/>
    </source>
</evidence>
<dbReference type="AlphaFoldDB" id="A0A7S1P9M1"/>
<organism evidence="2">
    <name type="scientific">Vitrella brassicaformis</name>
    <dbReference type="NCBI Taxonomy" id="1169539"/>
    <lineage>
        <taxon>Eukaryota</taxon>
        <taxon>Sar</taxon>
        <taxon>Alveolata</taxon>
        <taxon>Colpodellida</taxon>
        <taxon>Vitrellaceae</taxon>
        <taxon>Vitrella</taxon>
    </lineage>
</organism>
<evidence type="ECO:0000256" key="1">
    <source>
        <dbReference type="SAM" id="Phobius"/>
    </source>
</evidence>
<dbReference type="EMBL" id="HBGB01038570">
    <property type="protein sequence ID" value="CAD9067634.1"/>
    <property type="molecule type" value="Transcribed_RNA"/>
</dbReference>
<proteinExistence type="predicted"/>
<accession>A0A7S1P9M1</accession>